<comment type="subcellular location">
    <subcellularLocation>
        <location evidence="1">Membrane</location>
        <topology evidence="1">Multi-pass membrane protein</topology>
    </subcellularLocation>
</comment>
<name>A0A154BM75_ANASB</name>
<evidence type="ECO:0000256" key="7">
    <source>
        <dbReference type="ARBA" id="ARBA00031174"/>
    </source>
</evidence>
<comment type="similarity">
    <text evidence="2">Belongs to the SLC13A/DASS transporter (TC 2.A.47) family. NADC subfamily.</text>
</comment>
<dbReference type="RefSeq" id="WP_066245557.1">
    <property type="nucleotide sequence ID" value="NZ_LSGP01000026.1"/>
</dbReference>
<keyword evidence="5 8" id="KW-1133">Transmembrane helix</keyword>
<proteinExistence type="inferred from homology"/>
<dbReference type="PANTHER" id="PTHR10283">
    <property type="entry name" value="SOLUTE CARRIER FAMILY 13 MEMBER"/>
    <property type="match status" value="1"/>
</dbReference>
<organism evidence="9 10">
    <name type="scientific">Anaerosporomusa subterranea</name>
    <dbReference type="NCBI Taxonomy" id="1794912"/>
    <lineage>
        <taxon>Bacteria</taxon>
        <taxon>Bacillati</taxon>
        <taxon>Bacillota</taxon>
        <taxon>Negativicutes</taxon>
        <taxon>Acetonemataceae</taxon>
        <taxon>Anaerosporomusa</taxon>
    </lineage>
</organism>
<evidence type="ECO:0000256" key="1">
    <source>
        <dbReference type="ARBA" id="ARBA00004141"/>
    </source>
</evidence>
<feature type="transmembrane region" description="Helical" evidence="8">
    <location>
        <begin position="289"/>
        <end position="309"/>
    </location>
</feature>
<dbReference type="GO" id="GO:0005886">
    <property type="term" value="C:plasma membrane"/>
    <property type="evidence" value="ECO:0007669"/>
    <property type="project" value="TreeGrafter"/>
</dbReference>
<evidence type="ECO:0000313" key="9">
    <source>
        <dbReference type="EMBL" id="KYZ75001.1"/>
    </source>
</evidence>
<dbReference type="NCBIfam" id="TIGR00785">
    <property type="entry name" value="dass"/>
    <property type="match status" value="1"/>
</dbReference>
<evidence type="ECO:0000256" key="8">
    <source>
        <dbReference type="SAM" id="Phobius"/>
    </source>
</evidence>
<dbReference type="STRING" id="1794912.AXX12_15595"/>
<sequence>MTPKKWLQVIAAFACLAAINWLTPEVAGLKAAGKASLAVAVFAIVVWVTQAIDDALSGLLIVFLLAALNATTVAGAFSGYANTSLWLIVIGFIMAGCMEKSGLSKRIALVLVNLAGGSANKVYWAVAGVMAVLSFLVPSITARTLLMLPIILGIGQAFDAKQGQSNIVKALIFIVAMSGTMMSIGVLTAHVGNPITAGLIEAATKKTISWSEWFRIGGPPAFIMAFISVYLLRLMWPPEIKNLGEGQSYIQRELAALGNLSRHEIYTMIVFLLTLLLWATDAIHKINVVIVGMLSIILLLWPAQGIMNWKEASTKVPWNVFILYGAGLSMGAALVSSGAAKWIAGTMLGPIAAMSHSMQMILLIWIATALQIFFTGGGPKTTALTPIIIAHAVAINADPMVFALILGMNMQHQYLLPVSNMPNAVAMGTGHITANELMKTGAVMSIFAAVFMSIVVLTYWNWLGLVK</sequence>
<comment type="caution">
    <text evidence="9">The sequence shown here is derived from an EMBL/GenBank/DDBJ whole genome shotgun (WGS) entry which is preliminary data.</text>
</comment>
<feature type="transmembrane region" description="Helical" evidence="8">
    <location>
        <begin position="213"/>
        <end position="232"/>
    </location>
</feature>
<keyword evidence="10" id="KW-1185">Reference proteome</keyword>
<evidence type="ECO:0000313" key="10">
    <source>
        <dbReference type="Proteomes" id="UP000076268"/>
    </source>
</evidence>
<dbReference type="EMBL" id="LSGP01000026">
    <property type="protein sequence ID" value="KYZ75001.1"/>
    <property type="molecule type" value="Genomic_DNA"/>
</dbReference>
<accession>A0A154BM75</accession>
<dbReference type="Proteomes" id="UP000076268">
    <property type="component" value="Unassembled WGS sequence"/>
</dbReference>
<feature type="transmembrane region" description="Helical" evidence="8">
    <location>
        <begin position="84"/>
        <end position="103"/>
    </location>
</feature>
<feature type="transmembrane region" description="Helical" evidence="8">
    <location>
        <begin position="387"/>
        <end position="408"/>
    </location>
</feature>
<feature type="transmembrane region" description="Helical" evidence="8">
    <location>
        <begin position="6"/>
        <end position="23"/>
    </location>
</feature>
<keyword evidence="6 8" id="KW-0472">Membrane</keyword>
<dbReference type="GO" id="GO:0008514">
    <property type="term" value="F:organic anion transmembrane transporter activity"/>
    <property type="evidence" value="ECO:0007669"/>
    <property type="project" value="UniProtKB-ARBA"/>
</dbReference>
<feature type="transmembrane region" description="Helical" evidence="8">
    <location>
        <begin position="356"/>
        <end position="375"/>
    </location>
</feature>
<evidence type="ECO:0000256" key="6">
    <source>
        <dbReference type="ARBA" id="ARBA00023136"/>
    </source>
</evidence>
<keyword evidence="4 8" id="KW-0812">Transmembrane</keyword>
<protein>
    <recommendedName>
        <fullName evidence="3">Sodium-dependent dicarboxylate transporter SdcS</fullName>
    </recommendedName>
    <alternativeName>
        <fullName evidence="7">Na(+)/dicarboxylate symporter</fullName>
    </alternativeName>
</protein>
<feature type="transmembrane region" description="Helical" evidence="8">
    <location>
        <begin position="442"/>
        <end position="462"/>
    </location>
</feature>
<feature type="transmembrane region" description="Helical" evidence="8">
    <location>
        <begin position="321"/>
        <end position="344"/>
    </location>
</feature>
<dbReference type="InterPro" id="IPR001898">
    <property type="entry name" value="SLC13A/DASS"/>
</dbReference>
<evidence type="ECO:0000256" key="4">
    <source>
        <dbReference type="ARBA" id="ARBA00022692"/>
    </source>
</evidence>
<evidence type="ECO:0000256" key="2">
    <source>
        <dbReference type="ARBA" id="ARBA00006772"/>
    </source>
</evidence>
<evidence type="ECO:0000256" key="3">
    <source>
        <dbReference type="ARBA" id="ARBA00020150"/>
    </source>
</evidence>
<reference evidence="9 10" key="1">
    <citation type="submission" date="2016-02" db="EMBL/GenBank/DDBJ databases">
        <title>Anaerosporomusa subterraneum gen. nov., sp. nov., a spore-forming obligate anaerobe isolated from saprolite.</title>
        <authorList>
            <person name="Choi J.K."/>
            <person name="Shah M."/>
            <person name="Yee N."/>
        </authorList>
    </citation>
    <scope>NUCLEOTIDE SEQUENCE [LARGE SCALE GENOMIC DNA]</scope>
    <source>
        <strain evidence="9 10">RU4</strain>
    </source>
</reference>
<dbReference type="AlphaFoldDB" id="A0A154BM75"/>
<dbReference type="PANTHER" id="PTHR10283:SF82">
    <property type="entry name" value="SOLUTE CARRIER FAMILY 13 MEMBER 2"/>
    <property type="match status" value="1"/>
</dbReference>
<evidence type="ECO:0000256" key="5">
    <source>
        <dbReference type="ARBA" id="ARBA00022989"/>
    </source>
</evidence>
<feature type="transmembrane region" description="Helical" evidence="8">
    <location>
        <begin position="167"/>
        <end position="193"/>
    </location>
</feature>
<dbReference type="OrthoDB" id="9765532at2"/>
<dbReference type="GO" id="GO:1905039">
    <property type="term" value="P:carboxylic acid transmembrane transport"/>
    <property type="evidence" value="ECO:0007669"/>
    <property type="project" value="UniProtKB-ARBA"/>
</dbReference>
<feature type="transmembrane region" description="Helical" evidence="8">
    <location>
        <begin position="123"/>
        <end position="146"/>
    </location>
</feature>
<gene>
    <name evidence="9" type="ORF">AXX12_15595</name>
</gene>
<dbReference type="Pfam" id="PF00939">
    <property type="entry name" value="Na_sulph_symp"/>
    <property type="match status" value="1"/>
</dbReference>
<feature type="transmembrane region" description="Helical" evidence="8">
    <location>
        <begin position="265"/>
        <end position="283"/>
    </location>
</feature>